<feature type="domain" description="DNA repair metallo-beta-lactamase" evidence="14">
    <location>
        <begin position="209"/>
        <end position="322"/>
    </location>
</feature>
<proteinExistence type="inferred from homology"/>
<evidence type="ECO:0000313" key="15">
    <source>
        <dbReference type="EMBL" id="GFR71949.1"/>
    </source>
</evidence>
<feature type="compositionally biased region" description="Polar residues" evidence="13">
    <location>
        <begin position="356"/>
        <end position="369"/>
    </location>
</feature>
<evidence type="ECO:0000256" key="8">
    <source>
        <dbReference type="ARBA" id="ARBA00023172"/>
    </source>
</evidence>
<dbReference type="GO" id="GO:0004519">
    <property type="term" value="F:endonuclease activity"/>
    <property type="evidence" value="ECO:0007669"/>
    <property type="project" value="UniProtKB-KW"/>
</dbReference>
<evidence type="ECO:0000256" key="11">
    <source>
        <dbReference type="ARBA" id="ARBA00039759"/>
    </source>
</evidence>
<evidence type="ECO:0000256" key="10">
    <source>
        <dbReference type="ARBA" id="ARBA00023242"/>
    </source>
</evidence>
<keyword evidence="4" id="KW-0255">Endonuclease</keyword>
<gene>
    <name evidence="15" type="ORF">ElyMa_000366700</name>
</gene>
<reference evidence="15 16" key="1">
    <citation type="journal article" date="2021" name="Elife">
        <title>Chloroplast acquisition without the gene transfer in kleptoplastic sea slugs, Plakobranchus ocellatus.</title>
        <authorList>
            <person name="Maeda T."/>
            <person name="Takahashi S."/>
            <person name="Yoshida T."/>
            <person name="Shimamura S."/>
            <person name="Takaki Y."/>
            <person name="Nagai Y."/>
            <person name="Toyoda A."/>
            <person name="Suzuki Y."/>
            <person name="Arimoto A."/>
            <person name="Ishii H."/>
            <person name="Satoh N."/>
            <person name="Nishiyama T."/>
            <person name="Hasebe M."/>
            <person name="Maruyama T."/>
            <person name="Minagawa J."/>
            <person name="Obokata J."/>
            <person name="Shigenobu S."/>
        </authorList>
    </citation>
    <scope>NUCLEOTIDE SEQUENCE [LARGE SCALE GENOMIC DNA]</scope>
</reference>
<dbReference type="InterPro" id="IPR036866">
    <property type="entry name" value="RibonucZ/Hydroxyglut_hydro"/>
</dbReference>
<feature type="compositionally biased region" description="Basic and acidic residues" evidence="13">
    <location>
        <begin position="468"/>
        <end position="481"/>
    </location>
</feature>
<dbReference type="EMBL" id="BMAT01000722">
    <property type="protein sequence ID" value="GFR71949.1"/>
    <property type="molecule type" value="Genomic_DNA"/>
</dbReference>
<evidence type="ECO:0000256" key="4">
    <source>
        <dbReference type="ARBA" id="ARBA00022759"/>
    </source>
</evidence>
<evidence type="ECO:0000256" key="1">
    <source>
        <dbReference type="ARBA" id="ARBA00004123"/>
    </source>
</evidence>
<keyword evidence="7" id="KW-0269">Exonuclease</keyword>
<dbReference type="GO" id="GO:0000723">
    <property type="term" value="P:telomere maintenance"/>
    <property type="evidence" value="ECO:0007669"/>
    <property type="project" value="TreeGrafter"/>
</dbReference>
<evidence type="ECO:0000256" key="7">
    <source>
        <dbReference type="ARBA" id="ARBA00022839"/>
    </source>
</evidence>
<sequence>MSSFKGRMRLYTNACIDRFDGINLKCTAFFLSHCHKDHMVGLDDKKFETSLKARSGVFLYCSEITRLLLLADEEYQPLEKFIKVLEVGETHQIKIPNDHVERGGCVVTVTPISAGHCPGSVILKQIDHLYIDTTFCVPAALHIPSRVECAEATLSLVAAWLEQSPRHQVAFFCPARYGYEFLLREIATRLGLKIHVSASKFSLYEQIPDLSGLFTSDPKEARVHACCPKLRANASIFPPCLSRAVTKTQIDKQKIKTYEMLNIRPCAMWFTTKTGRAALNRITPSSPRGLQRVCYSMHSSYSEIQDLVSYLQPHHVWPNVIPASDDGPQQRLPKMSSLFRFVPHDSDSSDGCVFDSQDSTNGNAVASDTTDNRQKPQPEQSELTESEHNDDEDTNQEELDFFCPDAEGEDADSDLHLRLSQDSDTSQDSQHQTHDNLNCEALQSSPGSQQPEAFLAEQLMQNPSKSVKSSEDLTDLKNPLENKRCVQEVVKASSCDEESKPVGRADNKQGCLVRKVSPALNQGEAQCVNADHVETPTGQVPQCDVGFLEDDDEPNVIDSSPISKYKKFTSLLKGRPVKESLITILSSDQTNPSLLPQSCNGENSKRDISAEKQHILSSGHNASQTQSQSASVKRRILTTHFPDRTKPQDAEGSLGDCVDSQHKKAKNPRLGSGSEHKTSVINNGSVDTEPKEVEASLSCDQDSESEGGAKGDRCRGIVCDDEPAVCVVPSDSEETDEDSEKMLKPVSGSSARLTLKRKHSDFIDLTKDV</sequence>
<comment type="similarity">
    <text evidence="2">Belongs to the DNA repair metallo-beta-lactamase (DRMBL) family.</text>
</comment>
<comment type="subcellular location">
    <subcellularLocation>
        <location evidence="1">Nucleus</location>
    </subcellularLocation>
</comment>
<keyword evidence="16" id="KW-1185">Reference proteome</keyword>
<feature type="compositionally biased region" description="Acidic residues" evidence="13">
    <location>
        <begin position="382"/>
        <end position="395"/>
    </location>
</feature>
<evidence type="ECO:0000256" key="5">
    <source>
        <dbReference type="ARBA" id="ARBA00022763"/>
    </source>
</evidence>
<dbReference type="GO" id="GO:0036297">
    <property type="term" value="P:interstrand cross-link repair"/>
    <property type="evidence" value="ECO:0007669"/>
    <property type="project" value="TreeGrafter"/>
</dbReference>
<accession>A0AAV4FG80</accession>
<dbReference type="GO" id="GO:0006303">
    <property type="term" value="P:double-strand break repair via nonhomologous end joining"/>
    <property type="evidence" value="ECO:0007669"/>
    <property type="project" value="TreeGrafter"/>
</dbReference>
<dbReference type="GO" id="GO:0005634">
    <property type="term" value="C:nucleus"/>
    <property type="evidence" value="ECO:0007669"/>
    <property type="project" value="UniProtKB-SubCell"/>
</dbReference>
<keyword evidence="10" id="KW-0539">Nucleus</keyword>
<keyword evidence="8" id="KW-0233">DNA recombination</keyword>
<feature type="region of interest" description="Disordered" evidence="13">
    <location>
        <begin position="729"/>
        <end position="749"/>
    </location>
</feature>
<dbReference type="PANTHER" id="PTHR23240:SF8">
    <property type="entry name" value="PROTEIN ARTEMIS"/>
    <property type="match status" value="1"/>
</dbReference>
<dbReference type="InterPro" id="IPR011084">
    <property type="entry name" value="DRMBL"/>
</dbReference>
<dbReference type="PANTHER" id="PTHR23240">
    <property type="entry name" value="DNA CROSS-LINK REPAIR PROTEIN PSO2/SNM1-RELATED"/>
    <property type="match status" value="1"/>
</dbReference>
<evidence type="ECO:0000256" key="12">
    <source>
        <dbReference type="ARBA" id="ARBA00042677"/>
    </source>
</evidence>
<dbReference type="SUPFAM" id="SSF56281">
    <property type="entry name" value="Metallo-hydrolase/oxidoreductase"/>
    <property type="match status" value="1"/>
</dbReference>
<keyword evidence="6" id="KW-0378">Hydrolase</keyword>
<evidence type="ECO:0000313" key="16">
    <source>
        <dbReference type="Proteomes" id="UP000762676"/>
    </source>
</evidence>
<feature type="compositionally biased region" description="Polar residues" evidence="13">
    <location>
        <begin position="441"/>
        <end position="451"/>
    </location>
</feature>
<evidence type="ECO:0000259" key="14">
    <source>
        <dbReference type="Pfam" id="PF07522"/>
    </source>
</evidence>
<dbReference type="AlphaFoldDB" id="A0AAV4FG80"/>
<dbReference type="Proteomes" id="UP000762676">
    <property type="component" value="Unassembled WGS sequence"/>
</dbReference>
<evidence type="ECO:0000256" key="13">
    <source>
        <dbReference type="SAM" id="MobiDB-lite"/>
    </source>
</evidence>
<comment type="caution">
    <text evidence="15">The sequence shown here is derived from an EMBL/GenBank/DDBJ whole genome shotgun (WGS) entry which is preliminary data.</text>
</comment>
<feature type="region of interest" description="Disordered" evidence="13">
    <location>
        <begin position="640"/>
        <end position="714"/>
    </location>
</feature>
<dbReference type="GO" id="GO:0006310">
    <property type="term" value="P:DNA recombination"/>
    <property type="evidence" value="ECO:0007669"/>
    <property type="project" value="UniProtKB-KW"/>
</dbReference>
<feature type="region of interest" description="Disordered" evidence="13">
    <location>
        <begin position="349"/>
        <end position="395"/>
    </location>
</feature>
<feature type="region of interest" description="Disordered" evidence="13">
    <location>
        <begin position="439"/>
        <end position="481"/>
    </location>
</feature>
<dbReference type="Pfam" id="PF07522">
    <property type="entry name" value="DRMBL"/>
    <property type="match status" value="1"/>
</dbReference>
<evidence type="ECO:0000256" key="3">
    <source>
        <dbReference type="ARBA" id="ARBA00022722"/>
    </source>
</evidence>
<keyword evidence="5" id="KW-0227">DNA damage</keyword>
<evidence type="ECO:0000256" key="9">
    <source>
        <dbReference type="ARBA" id="ARBA00023204"/>
    </source>
</evidence>
<dbReference type="GO" id="GO:0035312">
    <property type="term" value="F:5'-3' DNA exonuclease activity"/>
    <property type="evidence" value="ECO:0007669"/>
    <property type="project" value="TreeGrafter"/>
</dbReference>
<keyword evidence="9" id="KW-0234">DNA repair</keyword>
<evidence type="ECO:0000256" key="2">
    <source>
        <dbReference type="ARBA" id="ARBA00010304"/>
    </source>
</evidence>
<name>A0AAV4FG80_9GAST</name>
<dbReference type="Gene3D" id="3.40.50.12650">
    <property type="match status" value="1"/>
</dbReference>
<organism evidence="15 16">
    <name type="scientific">Elysia marginata</name>
    <dbReference type="NCBI Taxonomy" id="1093978"/>
    <lineage>
        <taxon>Eukaryota</taxon>
        <taxon>Metazoa</taxon>
        <taxon>Spiralia</taxon>
        <taxon>Lophotrochozoa</taxon>
        <taxon>Mollusca</taxon>
        <taxon>Gastropoda</taxon>
        <taxon>Heterobranchia</taxon>
        <taxon>Euthyneura</taxon>
        <taxon>Panpulmonata</taxon>
        <taxon>Sacoglossa</taxon>
        <taxon>Placobranchoidea</taxon>
        <taxon>Plakobranchidae</taxon>
        <taxon>Elysia</taxon>
    </lineage>
</organism>
<evidence type="ECO:0000256" key="6">
    <source>
        <dbReference type="ARBA" id="ARBA00022801"/>
    </source>
</evidence>
<dbReference type="GO" id="GO:0003684">
    <property type="term" value="F:damaged DNA binding"/>
    <property type="evidence" value="ECO:0007669"/>
    <property type="project" value="TreeGrafter"/>
</dbReference>
<dbReference type="Gene3D" id="3.60.15.10">
    <property type="entry name" value="Ribonuclease Z/Hydroxyacylglutathione hydrolase-like"/>
    <property type="match status" value="1"/>
</dbReference>
<protein>
    <recommendedName>
        <fullName evidence="11">Protein artemis</fullName>
    </recommendedName>
    <alternativeName>
        <fullName evidence="12">DNA cross-link repair 1C protein</fullName>
    </alternativeName>
</protein>
<keyword evidence="3" id="KW-0540">Nuclease</keyword>